<dbReference type="EMBL" id="UGSP01000001">
    <property type="protein sequence ID" value="SUB24962.1"/>
    <property type="molecule type" value="Genomic_DNA"/>
</dbReference>
<reference evidence="4 5" key="1">
    <citation type="submission" date="2018-06" db="EMBL/GenBank/DDBJ databases">
        <authorList>
            <consortium name="Pathogen Informatics"/>
            <person name="Doyle S."/>
        </authorList>
    </citation>
    <scope>NUCLEOTIDE SEQUENCE [LARGE SCALE GENOMIC DNA]</scope>
    <source>
        <strain evidence="5">NCTC 11297</strain>
    </source>
</reference>
<dbReference type="PANTHER" id="PTHR36571">
    <property type="entry name" value="PROTEIN YGIW"/>
    <property type="match status" value="1"/>
</dbReference>
<evidence type="ECO:0000313" key="4">
    <source>
        <dbReference type="EMBL" id="SUB24962.1"/>
    </source>
</evidence>
<feature type="signal peptide" evidence="3">
    <location>
        <begin position="1"/>
        <end position="21"/>
    </location>
</feature>
<dbReference type="SUPFAM" id="SSF101756">
    <property type="entry name" value="Hypothetical protein YgiW"/>
    <property type="match status" value="1"/>
</dbReference>
<name>A0A379AUA3_AVIAV</name>
<sequence length="176" mass="19705">MKKLSLATILLLSTASLVVSAENLPAANEQAAAVEQKAQIVPDAEKAEKAQKKHHHKHKKEHKKRGGFVDPTNPQPQTKDKKSFANNLPVSQISEQAAWKDDQRIVLQGNIVKQLSKDDFLFRDKSGEIEVEIEPHAWRGKTITPNDEVKILAEVEKSDKKLELEVQRVAKVAKSH</sequence>
<proteinExistence type="predicted"/>
<feature type="chain" id="PRO_5016788244" evidence="3">
    <location>
        <begin position="22"/>
        <end position="176"/>
    </location>
</feature>
<dbReference type="Proteomes" id="UP000255098">
    <property type="component" value="Unassembled WGS sequence"/>
</dbReference>
<organism evidence="4 5">
    <name type="scientific">Avibacterium avium</name>
    <name type="common">Pasteurella avium</name>
    <dbReference type="NCBI Taxonomy" id="751"/>
    <lineage>
        <taxon>Bacteria</taxon>
        <taxon>Pseudomonadati</taxon>
        <taxon>Pseudomonadota</taxon>
        <taxon>Gammaproteobacteria</taxon>
        <taxon>Pasteurellales</taxon>
        <taxon>Pasteurellaceae</taxon>
        <taxon>Avibacterium</taxon>
    </lineage>
</organism>
<accession>A0A379AUA3</accession>
<feature type="region of interest" description="Disordered" evidence="2">
    <location>
        <begin position="44"/>
        <end position="87"/>
    </location>
</feature>
<keyword evidence="5" id="KW-1185">Reference proteome</keyword>
<evidence type="ECO:0000256" key="2">
    <source>
        <dbReference type="SAM" id="MobiDB-lite"/>
    </source>
</evidence>
<evidence type="ECO:0000256" key="1">
    <source>
        <dbReference type="ARBA" id="ARBA00022729"/>
    </source>
</evidence>
<dbReference type="InterPro" id="IPR036700">
    <property type="entry name" value="BOBF_sf"/>
</dbReference>
<evidence type="ECO:0000256" key="3">
    <source>
        <dbReference type="SAM" id="SignalP"/>
    </source>
</evidence>
<evidence type="ECO:0000313" key="5">
    <source>
        <dbReference type="Proteomes" id="UP000255098"/>
    </source>
</evidence>
<dbReference type="AlphaFoldDB" id="A0A379AUA3"/>
<dbReference type="GeneID" id="300134218"/>
<dbReference type="InterPro" id="IPR005220">
    <property type="entry name" value="CarO-like"/>
</dbReference>
<gene>
    <name evidence="4" type="primary">ygiW</name>
    <name evidence="4" type="ORF">NCTC11297_02033</name>
</gene>
<protein>
    <submittedName>
        <fullName evidence="4">Uncharacterized conserved protein</fullName>
    </submittedName>
</protein>
<dbReference type="PANTHER" id="PTHR36571:SF1">
    <property type="entry name" value="PROTEIN YGIW"/>
    <property type="match status" value="1"/>
</dbReference>
<dbReference type="NCBIfam" id="NF033674">
    <property type="entry name" value="stress_OB_fold"/>
    <property type="match status" value="1"/>
</dbReference>
<keyword evidence="1 3" id="KW-0732">Signal</keyword>
<feature type="compositionally biased region" description="Basic residues" evidence="2">
    <location>
        <begin position="51"/>
        <end position="66"/>
    </location>
</feature>
<dbReference type="RefSeq" id="WP_115250067.1">
    <property type="nucleotide sequence ID" value="NZ_UGSP01000001.1"/>
</dbReference>
<dbReference type="Gene3D" id="2.40.50.200">
    <property type="entry name" value="Bacterial OB-fold"/>
    <property type="match status" value="1"/>
</dbReference>
<dbReference type="Pfam" id="PF04076">
    <property type="entry name" value="BOF"/>
    <property type="match status" value="1"/>
</dbReference>